<dbReference type="Pfam" id="PF14897">
    <property type="entry name" value="EpsG"/>
    <property type="match status" value="1"/>
</dbReference>
<reference evidence="2 3" key="2">
    <citation type="submission" date="2020-06" db="EMBL/GenBank/DDBJ databases">
        <title>Halomonas songnenensis sp. nov., a moderately halophilic bacterium isolated from saline and alkaline soils.</title>
        <authorList>
            <person name="Jiang J."/>
            <person name="Pan Y."/>
        </authorList>
    </citation>
    <scope>NUCLEOTIDE SEQUENCE [LARGE SCALE GENOMIC DNA]</scope>
    <source>
        <strain evidence="2 3">TBZ9</strain>
    </source>
</reference>
<accession>A0A7Y3XAX5</accession>
<evidence type="ECO:0000313" key="2">
    <source>
        <dbReference type="EMBL" id="NOG31680.1"/>
    </source>
</evidence>
<dbReference type="RefSeq" id="WP_171702113.1">
    <property type="nucleotide sequence ID" value="NZ_JABFHI010000002.1"/>
</dbReference>
<feature type="transmembrane region" description="Helical" evidence="1">
    <location>
        <begin position="115"/>
        <end position="143"/>
    </location>
</feature>
<feature type="transmembrane region" description="Helical" evidence="1">
    <location>
        <begin position="188"/>
        <end position="204"/>
    </location>
</feature>
<reference evidence="2 3" key="1">
    <citation type="submission" date="2020-05" db="EMBL/GenBank/DDBJ databases">
        <authorList>
            <person name="Ruan W."/>
            <person name="Jeon C.O."/>
            <person name="Chun B.H."/>
        </authorList>
    </citation>
    <scope>NUCLEOTIDE SEQUENCE [LARGE SCALE GENOMIC DNA]</scope>
    <source>
        <strain evidence="2 3">TBZ9</strain>
    </source>
</reference>
<dbReference type="EMBL" id="JABFHI010000002">
    <property type="protein sequence ID" value="NOG31680.1"/>
    <property type="molecule type" value="Genomic_DNA"/>
</dbReference>
<dbReference type="Proteomes" id="UP000588806">
    <property type="component" value="Unassembled WGS sequence"/>
</dbReference>
<comment type="caution">
    <text evidence="2">The sequence shown here is derived from an EMBL/GenBank/DDBJ whole genome shotgun (WGS) entry which is preliminary data.</text>
</comment>
<feature type="transmembrane region" description="Helical" evidence="1">
    <location>
        <begin position="24"/>
        <end position="43"/>
    </location>
</feature>
<keyword evidence="3" id="KW-1185">Reference proteome</keyword>
<feature type="transmembrane region" description="Helical" evidence="1">
    <location>
        <begin position="155"/>
        <end position="176"/>
    </location>
</feature>
<keyword evidence="1" id="KW-1133">Transmembrane helix</keyword>
<proteinExistence type="predicted"/>
<evidence type="ECO:0008006" key="4">
    <source>
        <dbReference type="Google" id="ProtNLM"/>
    </source>
</evidence>
<sequence>MTLAIYIVLLVVCIVGVKLNSKSYFLQFIIVCLITYLMGRGALTADTFYYHKGYVEAQSLSFLGFYEPGYLLLEKIGNALGLSYVEFRLMVVFFAWIAISVFLNKVLSRKVFLFYLFYCVFLIFIDTVQIRSFLAFSIVVYALKFLLFEKRLHVYVFFCFIGIYDSYKRACISYFWGFDFKEKGRSRLFAFIIFTNFHFCVIFSRW</sequence>
<dbReference type="InterPro" id="IPR049458">
    <property type="entry name" value="EpsG-like"/>
</dbReference>
<gene>
    <name evidence="2" type="ORF">HLB35_07655</name>
</gene>
<keyword evidence="1" id="KW-0812">Transmembrane</keyword>
<name>A0A7Y3XAX5_9GAMM</name>
<evidence type="ECO:0000313" key="3">
    <source>
        <dbReference type="Proteomes" id="UP000588806"/>
    </source>
</evidence>
<evidence type="ECO:0000256" key="1">
    <source>
        <dbReference type="SAM" id="Phobius"/>
    </source>
</evidence>
<dbReference type="AlphaFoldDB" id="A0A7Y3XAX5"/>
<feature type="transmembrane region" description="Helical" evidence="1">
    <location>
        <begin position="85"/>
        <end position="103"/>
    </location>
</feature>
<protein>
    <recommendedName>
        <fullName evidence="4">EpsG family protein</fullName>
    </recommendedName>
</protein>
<organism evidence="2 3">
    <name type="scientific">Vreelandella azerica</name>
    <dbReference type="NCBI Taxonomy" id="2732867"/>
    <lineage>
        <taxon>Bacteria</taxon>
        <taxon>Pseudomonadati</taxon>
        <taxon>Pseudomonadota</taxon>
        <taxon>Gammaproteobacteria</taxon>
        <taxon>Oceanospirillales</taxon>
        <taxon>Halomonadaceae</taxon>
        <taxon>Vreelandella</taxon>
    </lineage>
</organism>
<keyword evidence="1" id="KW-0472">Membrane</keyword>